<dbReference type="PANTHER" id="PTHR30151">
    <property type="entry name" value="ALKANE SULFONATE ABC TRANSPORTER-RELATED, MEMBRANE SUBUNIT"/>
    <property type="match status" value="1"/>
</dbReference>
<protein>
    <submittedName>
        <fullName evidence="9">NitT/TauT family transport system permease protein/taurine transport system permease protein</fullName>
    </submittedName>
</protein>
<comment type="similarity">
    <text evidence="7">Belongs to the binding-protein-dependent transport system permease family.</text>
</comment>
<feature type="transmembrane region" description="Helical" evidence="7">
    <location>
        <begin position="7"/>
        <end position="25"/>
    </location>
</feature>
<dbReference type="AlphaFoldDB" id="A0A4R1RC28"/>
<dbReference type="Proteomes" id="UP000295008">
    <property type="component" value="Unassembled WGS sequence"/>
</dbReference>
<comment type="subcellular location">
    <subcellularLocation>
        <location evidence="1 7">Cell membrane</location>
        <topology evidence="1 7">Multi-pass membrane protein</topology>
    </subcellularLocation>
</comment>
<accession>A0A4R1RC28</accession>
<organism evidence="9 10">
    <name type="scientific">Hydrogenispora ethanolica</name>
    <dbReference type="NCBI Taxonomy" id="1082276"/>
    <lineage>
        <taxon>Bacteria</taxon>
        <taxon>Bacillati</taxon>
        <taxon>Bacillota</taxon>
        <taxon>Hydrogenispora</taxon>
    </lineage>
</organism>
<feature type="domain" description="ABC transmembrane type-1" evidence="8">
    <location>
        <begin position="65"/>
        <end position="245"/>
    </location>
</feature>
<evidence type="ECO:0000313" key="10">
    <source>
        <dbReference type="Proteomes" id="UP000295008"/>
    </source>
</evidence>
<feature type="transmembrane region" description="Helical" evidence="7">
    <location>
        <begin position="226"/>
        <end position="248"/>
    </location>
</feature>
<dbReference type="InterPro" id="IPR000515">
    <property type="entry name" value="MetI-like"/>
</dbReference>
<evidence type="ECO:0000256" key="5">
    <source>
        <dbReference type="ARBA" id="ARBA00022989"/>
    </source>
</evidence>
<evidence type="ECO:0000256" key="1">
    <source>
        <dbReference type="ARBA" id="ARBA00004651"/>
    </source>
</evidence>
<dbReference type="RefSeq" id="WP_243662963.1">
    <property type="nucleotide sequence ID" value="NZ_SLUN01000021.1"/>
</dbReference>
<evidence type="ECO:0000256" key="2">
    <source>
        <dbReference type="ARBA" id="ARBA00022448"/>
    </source>
</evidence>
<dbReference type="Gene3D" id="1.10.3720.10">
    <property type="entry name" value="MetI-like"/>
    <property type="match status" value="1"/>
</dbReference>
<dbReference type="FunFam" id="1.10.3720.10:FF:000003">
    <property type="entry name" value="Aliphatic sulfonate ABC transporter permease"/>
    <property type="match status" value="1"/>
</dbReference>
<proteinExistence type="inferred from homology"/>
<gene>
    <name evidence="9" type="ORF">EDC14_102166</name>
</gene>
<keyword evidence="4 7" id="KW-0812">Transmembrane</keyword>
<dbReference type="GO" id="GO:0042918">
    <property type="term" value="P:alkanesulfonate transmembrane transport"/>
    <property type="evidence" value="ECO:0007669"/>
    <property type="project" value="UniProtKB-ARBA"/>
</dbReference>
<comment type="caution">
    <text evidence="9">The sequence shown here is derived from an EMBL/GenBank/DDBJ whole genome shotgun (WGS) entry which is preliminary data.</text>
</comment>
<feature type="transmembrane region" description="Helical" evidence="7">
    <location>
        <begin position="194"/>
        <end position="214"/>
    </location>
</feature>
<dbReference type="Pfam" id="PF00528">
    <property type="entry name" value="BPD_transp_1"/>
    <property type="match status" value="1"/>
</dbReference>
<dbReference type="CDD" id="cd06261">
    <property type="entry name" value="TM_PBP2"/>
    <property type="match status" value="1"/>
</dbReference>
<keyword evidence="2 7" id="KW-0813">Transport</keyword>
<keyword evidence="3" id="KW-1003">Cell membrane</keyword>
<feature type="transmembrane region" description="Helical" evidence="7">
    <location>
        <begin position="104"/>
        <end position="125"/>
    </location>
</feature>
<keyword evidence="5 7" id="KW-1133">Transmembrane helix</keyword>
<sequence length="257" mass="28457">MKPAVKYRIISVISLLTVIFIWELLTDILKIVQSYTMPSPWSVISAFYTKLYDPNPDGATLFQHILTSLQIALTGYFFGALFGIPVGIAMAWNKKFDMFFKPIFDLVRPVPPIAWIPIMILWFGIGLPAKAAIIFISAFVPCVINAEAGIRQTSPVHIWVARTFGASNFRILRTVALPTALPLIFTGLRISLGVAWMTLVAAELLASTKGLGYMIQINRMLGRSDIIVVGMLTIGGFGALLSFVLQLFERKYVKGGR</sequence>
<dbReference type="PANTHER" id="PTHR30151:SF0">
    <property type="entry name" value="ABC TRANSPORTER PERMEASE PROTEIN MJ0413-RELATED"/>
    <property type="match status" value="1"/>
</dbReference>
<dbReference type="EMBL" id="SLUN01000021">
    <property type="protein sequence ID" value="TCL63348.1"/>
    <property type="molecule type" value="Genomic_DNA"/>
</dbReference>
<evidence type="ECO:0000256" key="3">
    <source>
        <dbReference type="ARBA" id="ARBA00022475"/>
    </source>
</evidence>
<evidence type="ECO:0000256" key="6">
    <source>
        <dbReference type="ARBA" id="ARBA00023136"/>
    </source>
</evidence>
<evidence type="ECO:0000256" key="7">
    <source>
        <dbReference type="RuleBase" id="RU363032"/>
    </source>
</evidence>
<evidence type="ECO:0000256" key="4">
    <source>
        <dbReference type="ARBA" id="ARBA00022692"/>
    </source>
</evidence>
<reference evidence="9 10" key="1">
    <citation type="submission" date="2019-03" db="EMBL/GenBank/DDBJ databases">
        <title>Genomic Encyclopedia of Type Strains, Phase IV (KMG-IV): sequencing the most valuable type-strain genomes for metagenomic binning, comparative biology and taxonomic classification.</title>
        <authorList>
            <person name="Goeker M."/>
        </authorList>
    </citation>
    <scope>NUCLEOTIDE SEQUENCE [LARGE SCALE GENOMIC DNA]</scope>
    <source>
        <strain evidence="9 10">LX-B</strain>
    </source>
</reference>
<dbReference type="PROSITE" id="PS50928">
    <property type="entry name" value="ABC_TM1"/>
    <property type="match status" value="1"/>
</dbReference>
<evidence type="ECO:0000259" key="8">
    <source>
        <dbReference type="PROSITE" id="PS50928"/>
    </source>
</evidence>
<dbReference type="GO" id="GO:0005886">
    <property type="term" value="C:plasma membrane"/>
    <property type="evidence" value="ECO:0007669"/>
    <property type="project" value="UniProtKB-SubCell"/>
</dbReference>
<feature type="transmembrane region" description="Helical" evidence="7">
    <location>
        <begin position="71"/>
        <end position="92"/>
    </location>
</feature>
<dbReference type="SUPFAM" id="SSF161098">
    <property type="entry name" value="MetI-like"/>
    <property type="match status" value="1"/>
</dbReference>
<dbReference type="InterPro" id="IPR035906">
    <property type="entry name" value="MetI-like_sf"/>
</dbReference>
<keyword evidence="10" id="KW-1185">Reference proteome</keyword>
<keyword evidence="6 7" id="KW-0472">Membrane</keyword>
<name>A0A4R1RC28_HYDET</name>
<evidence type="ECO:0000313" key="9">
    <source>
        <dbReference type="EMBL" id="TCL63348.1"/>
    </source>
</evidence>